<comment type="caution">
    <text evidence="6">The sequence shown here is derived from an EMBL/GenBank/DDBJ whole genome shotgun (WGS) entry which is preliminary data.</text>
</comment>
<organism evidence="6 7">
    <name type="scientific">Paractinoplanes rhizophilus</name>
    <dbReference type="NCBI Taxonomy" id="1416877"/>
    <lineage>
        <taxon>Bacteria</taxon>
        <taxon>Bacillati</taxon>
        <taxon>Actinomycetota</taxon>
        <taxon>Actinomycetes</taxon>
        <taxon>Micromonosporales</taxon>
        <taxon>Micromonosporaceae</taxon>
        <taxon>Paractinoplanes</taxon>
    </lineage>
</organism>
<dbReference type="SUPFAM" id="SSF46689">
    <property type="entry name" value="Homeodomain-like"/>
    <property type="match status" value="1"/>
</dbReference>
<dbReference type="Gene3D" id="1.10.357.10">
    <property type="entry name" value="Tetracycline Repressor, domain 2"/>
    <property type="match status" value="1"/>
</dbReference>
<dbReference type="InterPro" id="IPR009057">
    <property type="entry name" value="Homeodomain-like_sf"/>
</dbReference>
<keyword evidence="1" id="KW-0805">Transcription regulation</keyword>
<accession>A0ABW2HRC1</accession>
<feature type="domain" description="HTH tetR-type" evidence="4">
    <location>
        <begin position="37"/>
        <end position="81"/>
    </location>
</feature>
<evidence type="ECO:0000313" key="6">
    <source>
        <dbReference type="EMBL" id="MFC7274618.1"/>
    </source>
</evidence>
<dbReference type="Pfam" id="PF02909">
    <property type="entry name" value="TetR_C_1"/>
    <property type="match status" value="1"/>
</dbReference>
<protein>
    <submittedName>
        <fullName evidence="6">TetR/AcrR family transcriptional regulator</fullName>
    </submittedName>
</protein>
<proteinExistence type="predicted"/>
<dbReference type="InterPro" id="IPR036271">
    <property type="entry name" value="Tet_transcr_reg_TetR-rel_C_sf"/>
</dbReference>
<evidence type="ECO:0000259" key="5">
    <source>
        <dbReference type="Pfam" id="PF02909"/>
    </source>
</evidence>
<dbReference type="InterPro" id="IPR004111">
    <property type="entry name" value="Repressor_TetR_C"/>
</dbReference>
<feature type="domain" description="Tetracycline repressor TetR C-terminal" evidence="5">
    <location>
        <begin position="97"/>
        <end position="213"/>
    </location>
</feature>
<dbReference type="PANTHER" id="PTHR30055">
    <property type="entry name" value="HTH-TYPE TRANSCRIPTIONAL REGULATOR RUTR"/>
    <property type="match status" value="1"/>
</dbReference>
<evidence type="ECO:0000313" key="7">
    <source>
        <dbReference type="Proteomes" id="UP001596548"/>
    </source>
</evidence>
<evidence type="ECO:0000259" key="4">
    <source>
        <dbReference type="Pfam" id="PF00440"/>
    </source>
</evidence>
<evidence type="ECO:0000256" key="2">
    <source>
        <dbReference type="ARBA" id="ARBA00023125"/>
    </source>
</evidence>
<reference evidence="7" key="1">
    <citation type="journal article" date="2019" name="Int. J. Syst. Evol. Microbiol.">
        <title>The Global Catalogue of Microorganisms (GCM) 10K type strain sequencing project: providing services to taxonomists for standard genome sequencing and annotation.</title>
        <authorList>
            <consortium name="The Broad Institute Genomics Platform"/>
            <consortium name="The Broad Institute Genome Sequencing Center for Infectious Disease"/>
            <person name="Wu L."/>
            <person name="Ma J."/>
        </authorList>
    </citation>
    <scope>NUCLEOTIDE SEQUENCE [LARGE SCALE GENOMIC DNA]</scope>
    <source>
        <strain evidence="7">XZYJT-10</strain>
    </source>
</reference>
<evidence type="ECO:0000256" key="3">
    <source>
        <dbReference type="ARBA" id="ARBA00023163"/>
    </source>
</evidence>
<dbReference type="InterPro" id="IPR001647">
    <property type="entry name" value="HTH_TetR"/>
</dbReference>
<dbReference type="Proteomes" id="UP001596548">
    <property type="component" value="Unassembled WGS sequence"/>
</dbReference>
<dbReference type="InterPro" id="IPR050109">
    <property type="entry name" value="HTH-type_TetR-like_transc_reg"/>
</dbReference>
<dbReference type="SUPFAM" id="SSF48498">
    <property type="entry name" value="Tetracyclin repressor-like, C-terminal domain"/>
    <property type="match status" value="1"/>
</dbReference>
<evidence type="ECO:0000256" key="1">
    <source>
        <dbReference type="ARBA" id="ARBA00023015"/>
    </source>
</evidence>
<dbReference type="RefSeq" id="WP_378966774.1">
    <property type="nucleotide sequence ID" value="NZ_JBHTBJ010000006.1"/>
</dbReference>
<dbReference type="PANTHER" id="PTHR30055:SF151">
    <property type="entry name" value="TRANSCRIPTIONAL REGULATORY PROTEIN"/>
    <property type="match status" value="1"/>
</dbReference>
<keyword evidence="7" id="KW-1185">Reference proteome</keyword>
<keyword evidence="3" id="KW-0804">Transcription</keyword>
<name>A0ABW2HRC1_9ACTN</name>
<dbReference type="Pfam" id="PF00440">
    <property type="entry name" value="TetR_N"/>
    <property type="match status" value="1"/>
</dbReference>
<sequence length="242" mass="26137">MVTPNVEAHVRRLWRHRGTTLPTPRRGPRQQLGLDEILDVAVALADAEGLGAVSTRAVASRFGKTAMALYPYVGTKEQLLALMQDHACPLPAWTDPATGLADDLEAWALAFFEVHLAHPWLAALSWADSAQGPHERDWMERLLGVFERWAVPSRLRPQAITMAYATVRACAETAAAYRRLGSSGAAAWRERAEATAALLPGLPSRYPLTAALPPLTTQWADAPRAGLVAAIRLLASALDGAP</sequence>
<dbReference type="EMBL" id="JBHTBJ010000006">
    <property type="protein sequence ID" value="MFC7274618.1"/>
    <property type="molecule type" value="Genomic_DNA"/>
</dbReference>
<keyword evidence="2" id="KW-0238">DNA-binding</keyword>
<gene>
    <name evidence="6" type="ORF">ACFQS1_11550</name>
</gene>